<feature type="region of interest" description="Disordered" evidence="17">
    <location>
        <begin position="87"/>
        <end position="127"/>
    </location>
</feature>
<dbReference type="InterPro" id="IPR015496">
    <property type="entry name" value="Ubiquilin"/>
</dbReference>
<proteinExistence type="predicted"/>
<keyword evidence="4" id="KW-0158">Chromosome</keyword>
<dbReference type="FunFam" id="1.10.260.100:FF:000001">
    <property type="entry name" value="Ubiquilin 1"/>
    <property type="match status" value="1"/>
</dbReference>
<keyword evidence="8" id="KW-0256">Endoplasmic reticulum</keyword>
<dbReference type="GO" id="GO:0005694">
    <property type="term" value="C:chromosome"/>
    <property type="evidence" value="ECO:0007669"/>
    <property type="project" value="UniProtKB-SubCell"/>
</dbReference>
<dbReference type="GO" id="GO:0006511">
    <property type="term" value="P:ubiquitin-dependent protein catabolic process"/>
    <property type="evidence" value="ECO:0007669"/>
    <property type="project" value="TreeGrafter"/>
</dbReference>
<keyword evidence="7" id="KW-0227">DNA damage</keyword>
<evidence type="ECO:0000259" key="19">
    <source>
        <dbReference type="PROSITE" id="PS50053"/>
    </source>
</evidence>
<dbReference type="FunFam" id="1.10.260.100:FF:000003">
    <property type="entry name" value="Ubiquilin 1"/>
    <property type="match status" value="1"/>
</dbReference>
<feature type="compositionally biased region" description="Polar residues" evidence="17">
    <location>
        <begin position="482"/>
        <end position="499"/>
    </location>
</feature>
<dbReference type="GO" id="GO:0005829">
    <property type="term" value="C:cytosol"/>
    <property type="evidence" value="ECO:0007669"/>
    <property type="project" value="TreeGrafter"/>
</dbReference>
<evidence type="ECO:0000259" key="18">
    <source>
        <dbReference type="PROSITE" id="PS50030"/>
    </source>
</evidence>
<dbReference type="Gene3D" id="1.10.8.10">
    <property type="entry name" value="DNA helicase RuvA subunit, C-terminal domain"/>
    <property type="match status" value="1"/>
</dbReference>
<dbReference type="InterPro" id="IPR029071">
    <property type="entry name" value="Ubiquitin-like_domsf"/>
</dbReference>
<dbReference type="InterPro" id="IPR015940">
    <property type="entry name" value="UBA"/>
</dbReference>
<comment type="caution">
    <text evidence="20">The sequence shown here is derived from an EMBL/GenBank/DDBJ whole genome shotgun (WGS) entry which is preliminary data.</text>
</comment>
<dbReference type="Gene3D" id="1.10.260.100">
    <property type="match status" value="2"/>
</dbReference>
<dbReference type="PROSITE" id="PS50053">
    <property type="entry name" value="UBIQUITIN_2"/>
    <property type="match status" value="1"/>
</dbReference>
<feature type="domain" description="UBA" evidence="18">
    <location>
        <begin position="537"/>
        <end position="581"/>
    </location>
</feature>
<evidence type="ECO:0000256" key="13">
    <source>
        <dbReference type="ARBA" id="ARBA00072293"/>
    </source>
</evidence>
<evidence type="ECO:0000256" key="14">
    <source>
        <dbReference type="ARBA" id="ARBA00075189"/>
    </source>
</evidence>
<dbReference type="PROSITE" id="PS50030">
    <property type="entry name" value="UBA"/>
    <property type="match status" value="1"/>
</dbReference>
<comment type="subunit">
    <text evidence="11">Homooligomer. Binds signal sequences of proteins that are targeted to the endoplasmic reticulum. Interacts (via UBA domain) with GJA1 (not ubiquitinated) and with ubiquitin; both compete for the same binding site. Interacts (via UBA domain) with ubiquitin and with polyubiquitin chains. Interacts (via ubiquitin-like domain) with PSMD2 and PSMD4, regulatory subunits of the 26S proteasome. Interacts with ATXN1/SCA1; interaction with ATXN1 inhibits polyubiquitination of UBQLN4 and interferes with PSMD4 binding. Interacts with HERPUD1. Interacts (via ubiquitin-like domain) with UBQLN1 (via UBA domain). Interacts with UBQLN2. Interacts (via STI1 1 and 2 domains) with MAP1LC3A/B/C. Interacts with BAG6. Interacts with MRE11 (when ubiquitinated); interaction with ubiquitinated MRE11 leads to MRE11 removal from chromatin. Interacts with DESI1/POST; leading to nuclear export. Interacts with BCL2A1 and BCL2L10.</text>
</comment>
<feature type="compositionally biased region" description="Polar residues" evidence="17">
    <location>
        <begin position="257"/>
        <end position="277"/>
    </location>
</feature>
<feature type="compositionally biased region" description="Gly residues" evidence="17">
    <location>
        <begin position="113"/>
        <end position="126"/>
    </location>
</feature>
<evidence type="ECO:0000256" key="12">
    <source>
        <dbReference type="ARBA" id="ARBA00071717"/>
    </source>
</evidence>
<evidence type="ECO:0000256" key="16">
    <source>
        <dbReference type="ARBA" id="ARBA00082590"/>
    </source>
</evidence>
<dbReference type="GO" id="GO:0048471">
    <property type="term" value="C:perinuclear region of cytoplasm"/>
    <property type="evidence" value="ECO:0007669"/>
    <property type="project" value="UniProtKB-SubCell"/>
</dbReference>
<dbReference type="InterPro" id="IPR009060">
    <property type="entry name" value="UBA-like_sf"/>
</dbReference>
<evidence type="ECO:0000256" key="11">
    <source>
        <dbReference type="ARBA" id="ARBA00061737"/>
    </source>
</evidence>
<feature type="compositionally biased region" description="Low complexity" evidence="17">
    <location>
        <begin position="448"/>
        <end position="481"/>
    </location>
</feature>
<feature type="region of interest" description="Disordered" evidence="17">
    <location>
        <begin position="430"/>
        <end position="511"/>
    </location>
</feature>
<feature type="compositionally biased region" description="Low complexity" evidence="17">
    <location>
        <begin position="287"/>
        <end position="313"/>
    </location>
</feature>
<keyword evidence="5" id="KW-1017">Isopeptide bond</keyword>
<dbReference type="AlphaFoldDB" id="A0AAN9GPU0"/>
<dbReference type="PANTHER" id="PTHR10677:SF3">
    <property type="entry name" value="FI07626P-RELATED"/>
    <property type="match status" value="1"/>
</dbReference>
<evidence type="ECO:0000256" key="17">
    <source>
        <dbReference type="SAM" id="MobiDB-lite"/>
    </source>
</evidence>
<evidence type="ECO:0000256" key="2">
    <source>
        <dbReference type="ARBA" id="ARBA00004286"/>
    </source>
</evidence>
<reference evidence="20 21" key="1">
    <citation type="submission" date="2024-02" db="EMBL/GenBank/DDBJ databases">
        <title>Chromosome-scale genome assembly of the rough periwinkle Littorina saxatilis.</title>
        <authorList>
            <person name="De Jode A."/>
            <person name="Faria R."/>
            <person name="Formenti G."/>
            <person name="Sims Y."/>
            <person name="Smith T.P."/>
            <person name="Tracey A."/>
            <person name="Wood J.M.D."/>
            <person name="Zagrodzka Z.B."/>
            <person name="Johannesson K."/>
            <person name="Butlin R.K."/>
            <person name="Leder E.H."/>
        </authorList>
    </citation>
    <scope>NUCLEOTIDE SEQUENCE [LARGE SCALE GENOMIC DNA]</scope>
    <source>
        <strain evidence="20">Snail1</strain>
        <tissue evidence="20">Muscle</tissue>
    </source>
</reference>
<dbReference type="InterPro" id="IPR006636">
    <property type="entry name" value="STI1_HS-bd"/>
</dbReference>
<evidence type="ECO:0000256" key="9">
    <source>
        <dbReference type="ARBA" id="ARBA00022843"/>
    </source>
</evidence>
<dbReference type="SUPFAM" id="SSF54236">
    <property type="entry name" value="Ubiquitin-like"/>
    <property type="match status" value="1"/>
</dbReference>
<dbReference type="SMART" id="SM00727">
    <property type="entry name" value="STI1"/>
    <property type="match status" value="4"/>
</dbReference>
<evidence type="ECO:0000256" key="4">
    <source>
        <dbReference type="ARBA" id="ARBA00022454"/>
    </source>
</evidence>
<evidence type="ECO:0000256" key="10">
    <source>
        <dbReference type="ARBA" id="ARBA00023204"/>
    </source>
</evidence>
<keyword evidence="9" id="KW-0832">Ubl conjugation</keyword>
<evidence type="ECO:0000256" key="6">
    <source>
        <dbReference type="ARBA" id="ARBA00022553"/>
    </source>
</evidence>
<dbReference type="CDD" id="cd14399">
    <property type="entry name" value="UBA_PLICs"/>
    <property type="match status" value="1"/>
</dbReference>
<keyword evidence="10" id="KW-0234">DNA repair</keyword>
<organism evidence="20 21">
    <name type="scientific">Littorina saxatilis</name>
    <dbReference type="NCBI Taxonomy" id="31220"/>
    <lineage>
        <taxon>Eukaryota</taxon>
        <taxon>Metazoa</taxon>
        <taxon>Spiralia</taxon>
        <taxon>Lophotrochozoa</taxon>
        <taxon>Mollusca</taxon>
        <taxon>Gastropoda</taxon>
        <taxon>Caenogastropoda</taxon>
        <taxon>Littorinimorpha</taxon>
        <taxon>Littorinoidea</taxon>
        <taxon>Littorinidae</taxon>
        <taxon>Littorina</taxon>
    </lineage>
</organism>
<protein>
    <recommendedName>
        <fullName evidence="12">Ubiquilin</fullName>
    </recommendedName>
    <alternativeName>
        <fullName evidence="15">Ataxin-1 interacting ubiquitin-like protein</fullName>
    </alternativeName>
    <alternativeName>
        <fullName evidence="16">Ataxin-1 ubiquitin-like-interacting protein A1U</fullName>
    </alternativeName>
    <alternativeName>
        <fullName evidence="14">Connexin43-interacting protein of 75 kDa</fullName>
    </alternativeName>
    <alternativeName>
        <fullName evidence="13">Ubiquilin-4</fullName>
    </alternativeName>
</protein>
<dbReference type="Proteomes" id="UP001374579">
    <property type="component" value="Unassembled WGS sequence"/>
</dbReference>
<evidence type="ECO:0000256" key="3">
    <source>
        <dbReference type="ARBA" id="ARBA00004556"/>
    </source>
</evidence>
<evidence type="ECO:0000313" key="20">
    <source>
        <dbReference type="EMBL" id="KAK7116329.1"/>
    </source>
</evidence>
<dbReference type="CDD" id="cd01808">
    <property type="entry name" value="Ubl_PLICs"/>
    <property type="match status" value="1"/>
</dbReference>
<name>A0AAN9GPU0_9CAEN</name>
<dbReference type="FunFam" id="1.10.8.10:FF:000079">
    <property type="entry name" value="Ubiquitin family protein"/>
    <property type="match status" value="1"/>
</dbReference>
<dbReference type="FunFam" id="3.10.20.90:FF:000095">
    <property type="entry name" value="Ubiquilin 4"/>
    <property type="match status" value="1"/>
</dbReference>
<feature type="compositionally biased region" description="Pro residues" evidence="17">
    <location>
        <begin position="94"/>
        <end position="103"/>
    </location>
</feature>
<evidence type="ECO:0000256" key="1">
    <source>
        <dbReference type="ARBA" id="ARBA00004240"/>
    </source>
</evidence>
<dbReference type="EMBL" id="JBAMIC010000001">
    <property type="protein sequence ID" value="KAK7116329.1"/>
    <property type="molecule type" value="Genomic_DNA"/>
</dbReference>
<dbReference type="GO" id="GO:0005783">
    <property type="term" value="C:endoplasmic reticulum"/>
    <property type="evidence" value="ECO:0007669"/>
    <property type="project" value="UniProtKB-SubCell"/>
</dbReference>
<evidence type="ECO:0000313" key="21">
    <source>
        <dbReference type="Proteomes" id="UP001374579"/>
    </source>
</evidence>
<dbReference type="GO" id="GO:0006281">
    <property type="term" value="P:DNA repair"/>
    <property type="evidence" value="ECO:0007669"/>
    <property type="project" value="UniProtKB-KW"/>
</dbReference>
<accession>A0AAN9GPU0</accession>
<sequence length="582" mass="62545">MAESVENSGADKMTITVKTPKEKHDIQIDTKATVKELKDLVAAKFGSPLEQLCLIFAGKILKDPDQLEQHGIKDGLTVHLVIKTTRQPEAAPATPTPSGPPQPDVSQSPFGLGSMGGLPGISGMGMGSANFMEMQQRMQRELMGNPDMMRQMMENPFVQQMMSNPDVMRQLIMNNPQMRDLMERNPEITHMLNNPDLMRQTMELARNPAMLQELMRSQDRAMSNLESLPGGFNALQRMYRDIQEPMMSAAQESLGSNPFASLVNSGSNTGSTQQGMENSDPLPNPWAPNSGGTATTTAGTTPTTATSTPTMTSGLLGAQGSMFNSPGMQSLMQQMMQNPQMISNMMQAPYMQSMLQSLSANPELAQQIIGNNPMFAGNPQLMEQFRSQLPTMMQQINNPDVQGTLTNPRAMEAIMQIQAGMQTLQSEAPTLFPGLTGMRGQPTQPQGAANTTPSTTAVSSPSGDAMMTTTATTPSTGSDPTQPSTDGTTPASPSATTGMPGTPANPLLSPPMGDQAAFSNMMSQLMGMMVGGQINQPPEQRYASQLDQLATMGFVDREANMRALTATLGDVNAAIDRLLQQR</sequence>
<dbReference type="SMART" id="SM00165">
    <property type="entry name" value="UBA"/>
    <property type="match status" value="1"/>
</dbReference>
<keyword evidence="6" id="KW-0597">Phosphoprotein</keyword>
<dbReference type="PANTHER" id="PTHR10677">
    <property type="entry name" value="UBIQUILIN"/>
    <property type="match status" value="1"/>
</dbReference>
<dbReference type="GO" id="GO:0031593">
    <property type="term" value="F:polyubiquitin modification-dependent protein binding"/>
    <property type="evidence" value="ECO:0007669"/>
    <property type="project" value="TreeGrafter"/>
</dbReference>
<gene>
    <name evidence="20" type="ORF">V1264_002027</name>
</gene>
<evidence type="ECO:0000256" key="15">
    <source>
        <dbReference type="ARBA" id="ARBA00082499"/>
    </source>
</evidence>
<evidence type="ECO:0000256" key="7">
    <source>
        <dbReference type="ARBA" id="ARBA00022763"/>
    </source>
</evidence>
<dbReference type="SUPFAM" id="SSF46934">
    <property type="entry name" value="UBA-like"/>
    <property type="match status" value="1"/>
</dbReference>
<comment type="subcellular location">
    <subcellularLocation>
        <location evidence="2">Chromosome</location>
    </subcellularLocation>
    <subcellularLocation>
        <location evidence="3">Cytoplasm</location>
        <location evidence="3">Perinuclear region</location>
    </subcellularLocation>
    <subcellularLocation>
        <location evidence="1">Endoplasmic reticulum</location>
    </subcellularLocation>
</comment>
<dbReference type="InterPro" id="IPR000626">
    <property type="entry name" value="Ubiquitin-like_dom"/>
</dbReference>
<dbReference type="Pfam" id="PF00240">
    <property type="entry name" value="ubiquitin"/>
    <property type="match status" value="1"/>
</dbReference>
<evidence type="ECO:0000256" key="5">
    <source>
        <dbReference type="ARBA" id="ARBA00022499"/>
    </source>
</evidence>
<dbReference type="SMART" id="SM00213">
    <property type="entry name" value="UBQ"/>
    <property type="match status" value="1"/>
</dbReference>
<dbReference type="Pfam" id="PF23195">
    <property type="entry name" value="UBQLN1"/>
    <property type="match status" value="1"/>
</dbReference>
<keyword evidence="21" id="KW-1185">Reference proteome</keyword>
<evidence type="ECO:0000256" key="8">
    <source>
        <dbReference type="ARBA" id="ARBA00022824"/>
    </source>
</evidence>
<dbReference type="Gene3D" id="3.10.20.90">
    <property type="entry name" value="Phosphatidylinositol 3-kinase Catalytic Subunit, Chain A, domain 1"/>
    <property type="match status" value="1"/>
</dbReference>
<feature type="domain" description="Ubiquitin-like" evidence="19">
    <location>
        <begin position="13"/>
        <end position="87"/>
    </location>
</feature>
<feature type="region of interest" description="Disordered" evidence="17">
    <location>
        <begin position="257"/>
        <end position="313"/>
    </location>
</feature>